<proteinExistence type="inferred from homology"/>
<sequence>MIKFDLEKNQRKILFEQVINKIDSYYSNTKSYPTTPSLEINHIRDYINTQNLQTSVNYKNAINHVLNGLENYSVHTPHPKYFGLFNPRANFSGILADLITATYNPQLAAWSHAPFAVEVEAKLIKEFGEKFGYKSETIDGVFTTGGAEANLSALLCALNHSFPEFAKNGVFGISKRPIIYCSEQAHHSIHKAAKTVGLGYSSVQSISNDEGLKIDLKKLRNQIQEDIASNNFPTMIIGTAGTTGAGTIDDLVALRTIADEFGLWFHVDAAYGGGAVLNKEIKPNLKGIETSDSITFDAHKWMSIPMGASIFLTSHNDILSKTFRITTDYMPKEANSLNIIEPFSHSIQWSRRFIGLKVYLSLLFFGWDGYEQIIGHQANMGGLFRKKLLKNNWNIKNETPLPIICFTDDSIVNNKQFSQKLLDAILKKGKSWLSTYPIGSLNTFRVCITNYNTSEKELDELIEELNEQRKLYLNNI</sequence>
<protein>
    <submittedName>
        <fullName evidence="8">Pyridoxal phosphate-dependent decarboxylase family protein</fullName>
    </submittedName>
</protein>
<accession>A0ABW5LTU8</accession>
<reference evidence="9" key="1">
    <citation type="journal article" date="2019" name="Int. J. Syst. Evol. Microbiol.">
        <title>The Global Catalogue of Microorganisms (GCM) 10K type strain sequencing project: providing services to taxonomists for standard genome sequencing and annotation.</title>
        <authorList>
            <consortium name="The Broad Institute Genomics Platform"/>
            <consortium name="The Broad Institute Genome Sequencing Center for Infectious Disease"/>
            <person name="Wu L."/>
            <person name="Ma J."/>
        </authorList>
    </citation>
    <scope>NUCLEOTIDE SEQUENCE [LARGE SCALE GENOMIC DNA]</scope>
    <source>
        <strain evidence="9">KCTC 52127</strain>
    </source>
</reference>
<dbReference type="PANTHER" id="PTHR45677">
    <property type="entry name" value="GLUTAMATE DECARBOXYLASE-RELATED"/>
    <property type="match status" value="1"/>
</dbReference>
<gene>
    <name evidence="8" type="ORF">ACFSRZ_09715</name>
</gene>
<dbReference type="Gene3D" id="3.90.1150.10">
    <property type="entry name" value="Aspartate Aminotransferase, domain 1"/>
    <property type="match status" value="1"/>
</dbReference>
<dbReference type="Pfam" id="PF00282">
    <property type="entry name" value="Pyridoxal_deC"/>
    <property type="match status" value="1"/>
</dbReference>
<evidence type="ECO:0000256" key="6">
    <source>
        <dbReference type="RuleBase" id="RU000382"/>
    </source>
</evidence>
<comment type="cofactor">
    <cofactor evidence="1 6">
        <name>pyridoxal 5'-phosphate</name>
        <dbReference type="ChEBI" id="CHEBI:597326"/>
    </cofactor>
</comment>
<dbReference type="EMBL" id="JBHULH010000004">
    <property type="protein sequence ID" value="MFD2567649.1"/>
    <property type="molecule type" value="Genomic_DNA"/>
</dbReference>
<keyword evidence="5 6" id="KW-0456">Lyase</keyword>
<evidence type="ECO:0000313" key="8">
    <source>
        <dbReference type="EMBL" id="MFD2567649.1"/>
    </source>
</evidence>
<dbReference type="Gene3D" id="3.90.1150.170">
    <property type="match status" value="1"/>
</dbReference>
<evidence type="ECO:0000256" key="4">
    <source>
        <dbReference type="ARBA" id="ARBA00022898"/>
    </source>
</evidence>
<keyword evidence="7" id="KW-0175">Coiled coil</keyword>
<organism evidence="8 9">
    <name type="scientific">Pseudotenacibaculum haliotis</name>
    <dbReference type="NCBI Taxonomy" id="1862138"/>
    <lineage>
        <taxon>Bacteria</taxon>
        <taxon>Pseudomonadati</taxon>
        <taxon>Bacteroidota</taxon>
        <taxon>Flavobacteriia</taxon>
        <taxon>Flavobacteriales</taxon>
        <taxon>Flavobacteriaceae</taxon>
        <taxon>Pseudotenacibaculum</taxon>
    </lineage>
</organism>
<dbReference type="RefSeq" id="WP_379666359.1">
    <property type="nucleotide sequence ID" value="NZ_JBHULH010000004.1"/>
</dbReference>
<feature type="coiled-coil region" evidence="7">
    <location>
        <begin position="448"/>
        <end position="475"/>
    </location>
</feature>
<dbReference type="Gene3D" id="3.40.640.10">
    <property type="entry name" value="Type I PLP-dependent aspartate aminotransferase-like (Major domain)"/>
    <property type="match status" value="1"/>
</dbReference>
<dbReference type="InterPro" id="IPR015422">
    <property type="entry name" value="PyrdxlP-dep_Trfase_small"/>
</dbReference>
<evidence type="ECO:0000256" key="1">
    <source>
        <dbReference type="ARBA" id="ARBA00001933"/>
    </source>
</evidence>
<keyword evidence="3" id="KW-0210">Decarboxylase</keyword>
<evidence type="ECO:0000256" key="2">
    <source>
        <dbReference type="ARBA" id="ARBA00009533"/>
    </source>
</evidence>
<keyword evidence="9" id="KW-1185">Reference proteome</keyword>
<dbReference type="InterPro" id="IPR015421">
    <property type="entry name" value="PyrdxlP-dep_Trfase_major"/>
</dbReference>
<dbReference type="PANTHER" id="PTHR45677:SF8">
    <property type="entry name" value="CYSTEINE SULFINIC ACID DECARBOXYLASE"/>
    <property type="match status" value="1"/>
</dbReference>
<dbReference type="InterPro" id="IPR002129">
    <property type="entry name" value="PyrdxlP-dep_de-COase"/>
</dbReference>
<dbReference type="InterPro" id="IPR015424">
    <property type="entry name" value="PyrdxlP-dep_Trfase"/>
</dbReference>
<keyword evidence="4 6" id="KW-0663">Pyridoxal phosphate</keyword>
<dbReference type="SUPFAM" id="SSF53383">
    <property type="entry name" value="PLP-dependent transferases"/>
    <property type="match status" value="1"/>
</dbReference>
<evidence type="ECO:0000256" key="7">
    <source>
        <dbReference type="SAM" id="Coils"/>
    </source>
</evidence>
<comment type="caution">
    <text evidence="8">The sequence shown here is derived from an EMBL/GenBank/DDBJ whole genome shotgun (WGS) entry which is preliminary data.</text>
</comment>
<evidence type="ECO:0000256" key="3">
    <source>
        <dbReference type="ARBA" id="ARBA00022793"/>
    </source>
</evidence>
<name>A0ABW5LTU8_9FLAO</name>
<evidence type="ECO:0000313" key="9">
    <source>
        <dbReference type="Proteomes" id="UP001597508"/>
    </source>
</evidence>
<dbReference type="Proteomes" id="UP001597508">
    <property type="component" value="Unassembled WGS sequence"/>
</dbReference>
<comment type="similarity">
    <text evidence="2 6">Belongs to the group II decarboxylase family.</text>
</comment>
<evidence type="ECO:0000256" key="5">
    <source>
        <dbReference type="ARBA" id="ARBA00023239"/>
    </source>
</evidence>